<reference evidence="2" key="3">
    <citation type="submission" date="2025-05" db="UniProtKB">
        <authorList>
            <consortium name="EnsemblMetazoa"/>
        </authorList>
    </citation>
    <scope>IDENTIFICATION</scope>
</reference>
<evidence type="ECO:0000313" key="4">
    <source>
        <dbReference type="RefSeq" id="XP_016988062.1"/>
    </source>
</evidence>
<accession>A0A6P4FD90</accession>
<dbReference type="EnsemblMetazoa" id="XM_017132573.2">
    <property type="protein sequence ID" value="XP_016988062.1"/>
    <property type="gene ID" value="LOC108050742"/>
</dbReference>
<dbReference type="Proteomes" id="UP001652680">
    <property type="component" value="Unassembled WGS sequence"/>
</dbReference>
<protein>
    <submittedName>
        <fullName evidence="4">Uncharacterized protein LOC108050742</fullName>
    </submittedName>
</protein>
<evidence type="ECO:0000256" key="1">
    <source>
        <dbReference type="SAM" id="SignalP"/>
    </source>
</evidence>
<evidence type="ECO:0000313" key="3">
    <source>
        <dbReference type="Proteomes" id="UP001652680"/>
    </source>
</evidence>
<reference evidence="4" key="2">
    <citation type="submission" date="2025-04" db="UniProtKB">
        <authorList>
            <consortium name="RefSeq"/>
        </authorList>
    </citation>
    <scope>IDENTIFICATION</scope>
</reference>
<name>A0A6P4FD90_DRORH</name>
<dbReference type="OrthoDB" id="7849602at2759"/>
<feature type="signal peptide" evidence="1">
    <location>
        <begin position="1"/>
        <end position="18"/>
    </location>
</feature>
<reference evidence="3" key="1">
    <citation type="journal article" date="2021" name="Elife">
        <title>Highly contiguous assemblies of 101 drosophilid genomes.</title>
        <authorList>
            <person name="Kim B.Y."/>
            <person name="Wang J.R."/>
            <person name="Miller D.E."/>
            <person name="Barmina O."/>
            <person name="Delaney E."/>
            <person name="Thompson A."/>
            <person name="Comeault A.A."/>
            <person name="Peede D."/>
            <person name="D'Agostino E.R."/>
            <person name="Pelaez J."/>
            <person name="Aguilar J.M."/>
            <person name="Haji D."/>
            <person name="Matsunaga T."/>
            <person name="Armstrong E.E."/>
            <person name="Zych M."/>
            <person name="Ogawa Y."/>
            <person name="Stamenkovic-Radak M."/>
            <person name="Jelic M."/>
            <person name="Veselinovic M.S."/>
            <person name="Tanaskovic M."/>
            <person name="Eric P."/>
            <person name="Gao J.J."/>
            <person name="Katoh T.K."/>
            <person name="Toda M.J."/>
            <person name="Watabe H."/>
            <person name="Watada M."/>
            <person name="Davis J.S."/>
            <person name="Moyle L.C."/>
            <person name="Manoli G."/>
            <person name="Bertolini E."/>
            <person name="Kostal V."/>
            <person name="Hawley R.S."/>
            <person name="Takahashi A."/>
            <person name="Jones C.D."/>
            <person name="Price D.K."/>
            <person name="Whiteman N."/>
            <person name="Kopp A."/>
            <person name="Matute D.R."/>
            <person name="Petrov D.A."/>
        </authorList>
    </citation>
    <scope>NUCLEOTIDE SEQUENCE [LARGE SCALE GENOMIC DNA]</scope>
</reference>
<organism evidence="4">
    <name type="scientific">Drosophila rhopaloa</name>
    <name type="common">Fruit fly</name>
    <dbReference type="NCBI Taxonomy" id="1041015"/>
    <lineage>
        <taxon>Eukaryota</taxon>
        <taxon>Metazoa</taxon>
        <taxon>Ecdysozoa</taxon>
        <taxon>Arthropoda</taxon>
        <taxon>Hexapoda</taxon>
        <taxon>Insecta</taxon>
        <taxon>Pterygota</taxon>
        <taxon>Neoptera</taxon>
        <taxon>Endopterygota</taxon>
        <taxon>Diptera</taxon>
        <taxon>Brachycera</taxon>
        <taxon>Muscomorpha</taxon>
        <taxon>Ephydroidea</taxon>
        <taxon>Drosophilidae</taxon>
        <taxon>Drosophila</taxon>
        <taxon>Sophophora</taxon>
    </lineage>
</organism>
<feature type="chain" id="PRO_5027604458" evidence="1">
    <location>
        <begin position="19"/>
        <end position="144"/>
    </location>
</feature>
<dbReference type="AlphaFoldDB" id="A0A6P4FD90"/>
<evidence type="ECO:0000313" key="2">
    <source>
        <dbReference type="EnsemblMetazoa" id="XP_016988062.1"/>
    </source>
</evidence>
<keyword evidence="3" id="KW-1185">Reference proteome</keyword>
<gene>
    <name evidence="4" type="primary">LOC108050742</name>
    <name evidence="2" type="synonym">108050742</name>
</gene>
<sequence length="144" mass="16302">MNLFYLLSLILLFGIAMGHKVSKGHRSEMCQPQLTRQDLFDIAITSGIKVLIRQIEGFNGDVPISSSLLVHITTMASKYILSGKSIRFILRILYVACRLNKPSKHEKKSRTAVETAFLCLWEMGVEKCYSYKGKEEGDFSIEIP</sequence>
<proteinExistence type="predicted"/>
<dbReference type="RefSeq" id="XP_016988062.1">
    <property type="nucleotide sequence ID" value="XM_017132573.1"/>
</dbReference>
<dbReference type="GeneID" id="108050742"/>
<keyword evidence="1" id="KW-0732">Signal</keyword>